<keyword evidence="6 13" id="KW-0479">Metal-binding</keyword>
<comment type="cofactor">
    <cofactor evidence="13">
        <name>[2Fe-2S] cluster</name>
        <dbReference type="ChEBI" id="CHEBI:190135"/>
    </cofactor>
    <text evidence="13">Binds 1 [2Fe-2S] cluster per subunit.</text>
</comment>
<sequence>MNAKVDQEQKNPDLVTIEVDGVSMEVRKGAMLIEATDAANVHVPRFCYHKKLSVAANCRMCLVEVERAPKPLPACATPVADGMRVFTKSERALAAQKGVMEFLLINHPLDCPICDQGGECELQDVALGYGRGVSRFTERKRVVEDENLGPLVATEMTRCIHCTRCVRFLDEVAGQRELGGIGRGEHTVISTYVEAGVRSELSGNVIDLCPVGALTSKPYRFSARAWEMLSHAAIAPHDSVGSNINLHHVRGKVKRVAPRENESLNETWISDRDRFSYQGIYSEDRLPRPLVKRNGEWEEVEWETALEVTAKGLRQVVEAHGGGQLGALISPTSTLEELYLLSRLVRGLGSANIDHRLRQADFSDQAKAPAFPHLGLSVEELEAQRAVLVIGSNVRSELPIINLRLRKASLAGAAVMTVNPRRFKANYELAVDHVVAPQAMVRELAAVAQALLDAKGEPAPAGFAELLGDVKPGRVHQDIATKLQEQEQAVVLTGALVESHPAGAALRALAGLIARLSNARFGQLPQAANSVGACLAGAQPHRGVGARKSDQVGLDARRMFEEPRKGYLLFNVEPEFDAWNPSAARKALAEAEFVAVMSPYATPDMADYADVILPISAFSETAGTYVNLEGRWQSAGGVAAPVGEARPGWRVLRVLGNLFDLDGFDYQGADQVLDEIRSAVGEAAVPAAPAWEPVVNAFQAQGLVRLGDVPIYRTDMLVRRASALQATVHTPAAAVYLAAATAAAVGVREGQQVRVRQDGASLELPAVIDDSIPADCVWIPAALEETGVLGPMQGEVTVEAA</sequence>
<dbReference type="InterPro" id="IPR006656">
    <property type="entry name" value="Mopterin_OxRdtase"/>
</dbReference>
<dbReference type="Proteomes" id="UP000256763">
    <property type="component" value="Unassembled WGS sequence"/>
</dbReference>
<dbReference type="AlphaFoldDB" id="A0A3E0WYQ4"/>
<dbReference type="Gene3D" id="3.40.228.10">
    <property type="entry name" value="Dimethylsulfoxide Reductase, domain 2"/>
    <property type="match status" value="1"/>
</dbReference>
<name>A0A3E0WYQ4_9GAMM</name>
<evidence type="ECO:0000256" key="5">
    <source>
        <dbReference type="ARBA" id="ARBA00022719"/>
    </source>
</evidence>
<dbReference type="RefSeq" id="WP_116301439.1">
    <property type="nucleotide sequence ID" value="NZ_NFZV01000004.1"/>
</dbReference>
<evidence type="ECO:0000256" key="3">
    <source>
        <dbReference type="ARBA" id="ARBA00022485"/>
    </source>
</evidence>
<dbReference type="PROSITE" id="PS51085">
    <property type="entry name" value="2FE2S_FER_2"/>
    <property type="match status" value="1"/>
</dbReference>
<dbReference type="SMART" id="SM00929">
    <property type="entry name" value="NADH-G_4Fe-4S_3"/>
    <property type="match status" value="1"/>
</dbReference>
<feature type="domain" description="4Fe-4S Mo/W bis-MGD-type" evidence="15">
    <location>
        <begin position="228"/>
        <end position="284"/>
    </location>
</feature>
<dbReference type="EMBL" id="NFZW01000005">
    <property type="protein sequence ID" value="RFA38124.1"/>
    <property type="molecule type" value="Genomic_DNA"/>
</dbReference>
<dbReference type="Gene3D" id="2.40.40.20">
    <property type="match status" value="1"/>
</dbReference>
<dbReference type="GO" id="GO:0016651">
    <property type="term" value="F:oxidoreductase activity, acting on NAD(P)H"/>
    <property type="evidence" value="ECO:0007669"/>
    <property type="project" value="InterPro"/>
</dbReference>
<dbReference type="Pfam" id="PF01568">
    <property type="entry name" value="Molydop_binding"/>
    <property type="match status" value="1"/>
</dbReference>
<dbReference type="Pfam" id="PF22117">
    <property type="entry name" value="Fer4_Nqo3"/>
    <property type="match status" value="1"/>
</dbReference>
<evidence type="ECO:0000256" key="2">
    <source>
        <dbReference type="ARBA" id="ARBA00005404"/>
    </source>
</evidence>
<protein>
    <recommendedName>
        <fullName evidence="13">NADH-quinone oxidoreductase</fullName>
        <ecNumber evidence="13">7.1.1.-</ecNumber>
    </recommendedName>
</protein>
<keyword evidence="7 13" id="KW-1278">Translocase</keyword>
<evidence type="ECO:0000256" key="10">
    <source>
        <dbReference type="ARBA" id="ARBA00023027"/>
    </source>
</evidence>
<dbReference type="SUPFAM" id="SSF54862">
    <property type="entry name" value="4Fe-4S ferredoxins"/>
    <property type="match status" value="1"/>
</dbReference>
<dbReference type="GO" id="GO:1990204">
    <property type="term" value="C:oxidoreductase complex"/>
    <property type="evidence" value="ECO:0007669"/>
    <property type="project" value="UniProtKB-ARBA"/>
</dbReference>
<comment type="subunit">
    <text evidence="11">Composed of 13 different subunits. Subunits NuoCD, E, F, and G constitute the peripheral sector of the complex.</text>
</comment>
<dbReference type="Pfam" id="PF10588">
    <property type="entry name" value="NADH-G_4Fe-4S_3"/>
    <property type="match status" value="1"/>
</dbReference>
<dbReference type="GO" id="GO:0043546">
    <property type="term" value="F:molybdopterin cofactor binding"/>
    <property type="evidence" value="ECO:0007669"/>
    <property type="project" value="InterPro"/>
</dbReference>
<evidence type="ECO:0000259" key="16">
    <source>
        <dbReference type="PROSITE" id="PS51839"/>
    </source>
</evidence>
<dbReference type="InterPro" id="IPR054351">
    <property type="entry name" value="NADH_UbQ_OxRdtase_ferredoxin"/>
</dbReference>
<dbReference type="GO" id="GO:0051539">
    <property type="term" value="F:4 iron, 4 sulfur cluster binding"/>
    <property type="evidence" value="ECO:0007669"/>
    <property type="project" value="UniProtKB-KW"/>
</dbReference>
<feature type="domain" description="4Fe-4S His(Cys)3-ligated-type" evidence="16">
    <location>
        <begin position="91"/>
        <end position="130"/>
    </location>
</feature>
<dbReference type="SUPFAM" id="SSF54292">
    <property type="entry name" value="2Fe-2S ferredoxin-like"/>
    <property type="match status" value="1"/>
</dbReference>
<dbReference type="FunFam" id="3.30.70.20:FF:000002">
    <property type="entry name" value="NADH-ubiquinone oxidoreductase 75 kDa subunit"/>
    <property type="match status" value="1"/>
</dbReference>
<feature type="domain" description="2Fe-2S ferredoxin-type" evidence="14">
    <location>
        <begin position="13"/>
        <end position="91"/>
    </location>
</feature>
<evidence type="ECO:0000256" key="1">
    <source>
        <dbReference type="ARBA" id="ARBA00001966"/>
    </source>
</evidence>
<evidence type="ECO:0000256" key="13">
    <source>
        <dbReference type="RuleBase" id="RU003525"/>
    </source>
</evidence>
<dbReference type="Gene3D" id="3.30.70.20">
    <property type="match status" value="1"/>
</dbReference>
<keyword evidence="8 13" id="KW-0408">Iron</keyword>
<dbReference type="GO" id="GO:0046872">
    <property type="term" value="F:metal ion binding"/>
    <property type="evidence" value="ECO:0007669"/>
    <property type="project" value="UniProtKB-UniRule"/>
</dbReference>
<evidence type="ECO:0000256" key="7">
    <source>
        <dbReference type="ARBA" id="ARBA00022967"/>
    </source>
</evidence>
<dbReference type="PANTHER" id="PTHR43105">
    <property type="entry name" value="RESPIRATORY NITRATE REDUCTASE"/>
    <property type="match status" value="1"/>
</dbReference>
<evidence type="ECO:0000256" key="12">
    <source>
        <dbReference type="ARBA" id="ARBA00047712"/>
    </source>
</evidence>
<organism evidence="17 18">
    <name type="scientific">Alkalilimnicola ehrlichii</name>
    <dbReference type="NCBI Taxonomy" id="351052"/>
    <lineage>
        <taxon>Bacteria</taxon>
        <taxon>Pseudomonadati</taxon>
        <taxon>Pseudomonadota</taxon>
        <taxon>Gammaproteobacteria</taxon>
        <taxon>Chromatiales</taxon>
        <taxon>Ectothiorhodospiraceae</taxon>
        <taxon>Alkalilimnicola</taxon>
    </lineage>
</organism>
<keyword evidence="10 13" id="KW-0520">NAD</keyword>
<keyword evidence="5 13" id="KW-0874">Quinone</keyword>
<dbReference type="InterPro" id="IPR006657">
    <property type="entry name" value="MoPterin_dinucl-bd_dom"/>
</dbReference>
<comment type="caution">
    <text evidence="17">The sequence shown here is derived from an EMBL/GenBank/DDBJ whole genome shotgun (WGS) entry which is preliminary data.</text>
</comment>
<dbReference type="Gene3D" id="3.40.50.740">
    <property type="match status" value="2"/>
</dbReference>
<gene>
    <name evidence="17" type="ORF">CAL65_07285</name>
</gene>
<keyword evidence="18" id="KW-1185">Reference proteome</keyword>
<evidence type="ECO:0000256" key="11">
    <source>
        <dbReference type="ARBA" id="ARBA00026021"/>
    </source>
</evidence>
<evidence type="ECO:0000259" key="14">
    <source>
        <dbReference type="PROSITE" id="PS51085"/>
    </source>
</evidence>
<evidence type="ECO:0000313" key="18">
    <source>
        <dbReference type="Proteomes" id="UP000256763"/>
    </source>
</evidence>
<dbReference type="InterPro" id="IPR010228">
    <property type="entry name" value="NADH_UbQ_OxRdtase_Gsu"/>
</dbReference>
<dbReference type="PROSITE" id="PS00642">
    <property type="entry name" value="COMPLEX1_75K_2"/>
    <property type="match status" value="1"/>
</dbReference>
<dbReference type="InterPro" id="IPR009010">
    <property type="entry name" value="Asp_de-COase-like_dom_sf"/>
</dbReference>
<keyword evidence="3 13" id="KW-0004">4Fe-4S</keyword>
<dbReference type="InterPro" id="IPR000283">
    <property type="entry name" value="NADH_UbQ_OxRdtase_75kDa_su_CS"/>
</dbReference>
<evidence type="ECO:0000256" key="8">
    <source>
        <dbReference type="ARBA" id="ARBA00023004"/>
    </source>
</evidence>
<dbReference type="InterPro" id="IPR050123">
    <property type="entry name" value="Prok_molybdopt-oxidoreductase"/>
</dbReference>
<dbReference type="PROSITE" id="PS51669">
    <property type="entry name" value="4FE4S_MOW_BIS_MGD"/>
    <property type="match status" value="1"/>
</dbReference>
<comment type="similarity">
    <text evidence="2 13">Belongs to the complex I 75 kDa subunit family.</text>
</comment>
<dbReference type="GO" id="GO:0042773">
    <property type="term" value="P:ATP synthesis coupled electron transport"/>
    <property type="evidence" value="ECO:0007669"/>
    <property type="project" value="InterPro"/>
</dbReference>
<dbReference type="PROSITE" id="PS00641">
    <property type="entry name" value="COMPLEX1_75K_1"/>
    <property type="match status" value="1"/>
</dbReference>
<dbReference type="PANTHER" id="PTHR43105:SF13">
    <property type="entry name" value="NADH-UBIQUINONE OXIDOREDUCTASE 75 KDA SUBUNIT, MITOCHONDRIAL"/>
    <property type="match status" value="1"/>
</dbReference>
<dbReference type="EC" id="7.1.1.-" evidence="13"/>
<dbReference type="GO" id="GO:0016020">
    <property type="term" value="C:membrane"/>
    <property type="evidence" value="ECO:0007669"/>
    <property type="project" value="InterPro"/>
</dbReference>
<dbReference type="OrthoDB" id="9810782at2"/>
<keyword evidence="9 13" id="KW-0411">Iron-sulfur</keyword>
<accession>A0A3E0WYQ4</accession>
<proteinExistence type="inferred from homology"/>
<dbReference type="PROSITE" id="PS51839">
    <property type="entry name" value="4FE4S_HC3"/>
    <property type="match status" value="1"/>
</dbReference>
<dbReference type="InterPro" id="IPR001041">
    <property type="entry name" value="2Fe-2S_ferredoxin-type"/>
</dbReference>
<dbReference type="GO" id="GO:0048038">
    <property type="term" value="F:quinone binding"/>
    <property type="evidence" value="ECO:0007669"/>
    <property type="project" value="UniProtKB-UniRule"/>
</dbReference>
<comment type="catalytic activity">
    <reaction evidence="12 13">
        <text>a quinone + NADH + 5 H(+)(in) = a quinol + NAD(+) + 4 H(+)(out)</text>
        <dbReference type="Rhea" id="RHEA:57888"/>
        <dbReference type="ChEBI" id="CHEBI:15378"/>
        <dbReference type="ChEBI" id="CHEBI:24646"/>
        <dbReference type="ChEBI" id="CHEBI:57540"/>
        <dbReference type="ChEBI" id="CHEBI:57945"/>
        <dbReference type="ChEBI" id="CHEBI:132124"/>
    </reaction>
</comment>
<evidence type="ECO:0000256" key="6">
    <source>
        <dbReference type="ARBA" id="ARBA00022723"/>
    </source>
</evidence>
<dbReference type="Gene3D" id="3.10.20.740">
    <property type="match status" value="1"/>
</dbReference>
<dbReference type="CDD" id="cd00207">
    <property type="entry name" value="fer2"/>
    <property type="match status" value="1"/>
</dbReference>
<comment type="cofactor">
    <cofactor evidence="1 13">
        <name>[4Fe-4S] cluster</name>
        <dbReference type="ChEBI" id="CHEBI:49883"/>
    </cofactor>
</comment>
<dbReference type="GO" id="GO:0008137">
    <property type="term" value="F:NADH dehydrogenase (ubiquinone) activity"/>
    <property type="evidence" value="ECO:0007669"/>
    <property type="project" value="UniProtKB-UniRule"/>
</dbReference>
<dbReference type="PROSITE" id="PS00643">
    <property type="entry name" value="COMPLEX1_75K_3"/>
    <property type="match status" value="1"/>
</dbReference>
<dbReference type="InterPro" id="IPR036010">
    <property type="entry name" value="2Fe-2S_ferredoxin-like_sf"/>
</dbReference>
<keyword evidence="4 13" id="KW-0001">2Fe-2S</keyword>
<dbReference type="FunFam" id="3.10.20.740:FF:000001">
    <property type="entry name" value="NADH-quinone oxidoreductase subunit G"/>
    <property type="match status" value="1"/>
</dbReference>
<comment type="function">
    <text evidence="13">NDH-1 shuttles electrons from NADH, via FMN and iron-sulfur (Fe-S) centers, to quinones in the respiratory chain. Couples the redox reaction to proton translocation (for every two electrons transferred, four hydrogen ions are translocated across the cytoplasmic membrane), and thus conserves the redox energy in a proton gradient.</text>
</comment>
<dbReference type="InterPro" id="IPR006963">
    <property type="entry name" value="Mopterin_OxRdtase_4Fe-4S_dom"/>
</dbReference>
<evidence type="ECO:0000313" key="17">
    <source>
        <dbReference type="EMBL" id="RFA38124.1"/>
    </source>
</evidence>
<dbReference type="SUPFAM" id="SSF50692">
    <property type="entry name" value="ADC-like"/>
    <property type="match status" value="1"/>
</dbReference>
<evidence type="ECO:0000259" key="15">
    <source>
        <dbReference type="PROSITE" id="PS51669"/>
    </source>
</evidence>
<reference evidence="18" key="1">
    <citation type="submission" date="2017-05" db="EMBL/GenBank/DDBJ databases">
        <authorList>
            <person name="Sharma S."/>
            <person name="Sidhu C."/>
            <person name="Pinnaka A.K."/>
        </authorList>
    </citation>
    <scope>NUCLEOTIDE SEQUENCE [LARGE SCALE GENOMIC DNA]</scope>
    <source>
        <strain evidence="18">AK93</strain>
    </source>
</reference>
<dbReference type="GO" id="GO:0051537">
    <property type="term" value="F:2 iron, 2 sulfur cluster binding"/>
    <property type="evidence" value="ECO:0007669"/>
    <property type="project" value="UniProtKB-UniRule"/>
</dbReference>
<dbReference type="Pfam" id="PF00384">
    <property type="entry name" value="Molybdopterin"/>
    <property type="match status" value="1"/>
</dbReference>
<evidence type="ECO:0000256" key="4">
    <source>
        <dbReference type="ARBA" id="ARBA00022714"/>
    </source>
</evidence>
<dbReference type="NCBIfam" id="TIGR01973">
    <property type="entry name" value="NuoG"/>
    <property type="match status" value="1"/>
</dbReference>
<dbReference type="InterPro" id="IPR019574">
    <property type="entry name" value="NADH_UbQ_OxRdtase_Gsu_4Fe4S-bd"/>
</dbReference>
<dbReference type="SUPFAM" id="SSF53706">
    <property type="entry name" value="Formate dehydrogenase/DMSO reductase, domains 1-3"/>
    <property type="match status" value="1"/>
</dbReference>
<evidence type="ECO:0000256" key="9">
    <source>
        <dbReference type="ARBA" id="ARBA00023014"/>
    </source>
</evidence>
<dbReference type="Pfam" id="PF22151">
    <property type="entry name" value="Fer4_NDSU1"/>
    <property type="match status" value="1"/>
</dbReference>
<dbReference type="Pfam" id="PF13510">
    <property type="entry name" value="Fer2_4"/>
    <property type="match status" value="1"/>
</dbReference>